<sequence length="293" mass="33281">MVGREDLLICNTCGTQFDVPADNPPKSCRICDDPRQFVPASGQSWTSLAQMRGKYKNSFHQDTNDGRMWSIVTEPKFGIGQRCVLLQTSEGNVLWDCITYLDPETVEAIKAKGGLKAIVISHPHYYTTHLDWAEAFDCPVYIAAEDEEWICRSDPDARRRLLRENFEDIAPDVCAAKPGGHFPGSLVLSWDKKLFIADTFVTVPSAYYHINRPPGTTSYAFMWSIPNMLPLPPSELYKMWQVLKTLDFESTHAAFLGTDIRDSNVKKRVLESMKIQAKCMGYTEHEVFDQTLR</sequence>
<keyword evidence="2" id="KW-1185">Reference proteome</keyword>
<proteinExistence type="predicted"/>
<gene>
    <name evidence="1" type="ORF">LTR37_007639</name>
</gene>
<dbReference type="EMBL" id="JAUTXU010000054">
    <property type="protein sequence ID" value="KAK3714659.1"/>
    <property type="molecule type" value="Genomic_DNA"/>
</dbReference>
<name>A0ACC3NDD8_9PEZI</name>
<protein>
    <submittedName>
        <fullName evidence="1">Uncharacterized protein</fullName>
    </submittedName>
</protein>
<dbReference type="Proteomes" id="UP001281147">
    <property type="component" value="Unassembled WGS sequence"/>
</dbReference>
<comment type="caution">
    <text evidence="1">The sequence shown here is derived from an EMBL/GenBank/DDBJ whole genome shotgun (WGS) entry which is preliminary data.</text>
</comment>
<organism evidence="1 2">
    <name type="scientific">Vermiconidia calcicola</name>
    <dbReference type="NCBI Taxonomy" id="1690605"/>
    <lineage>
        <taxon>Eukaryota</taxon>
        <taxon>Fungi</taxon>
        <taxon>Dikarya</taxon>
        <taxon>Ascomycota</taxon>
        <taxon>Pezizomycotina</taxon>
        <taxon>Dothideomycetes</taxon>
        <taxon>Dothideomycetidae</taxon>
        <taxon>Mycosphaerellales</taxon>
        <taxon>Extremaceae</taxon>
        <taxon>Vermiconidia</taxon>
    </lineage>
</organism>
<evidence type="ECO:0000313" key="1">
    <source>
        <dbReference type="EMBL" id="KAK3714659.1"/>
    </source>
</evidence>
<reference evidence="1" key="1">
    <citation type="submission" date="2023-07" db="EMBL/GenBank/DDBJ databases">
        <title>Black Yeasts Isolated from many extreme environments.</title>
        <authorList>
            <person name="Coleine C."/>
            <person name="Stajich J.E."/>
            <person name="Selbmann L."/>
        </authorList>
    </citation>
    <scope>NUCLEOTIDE SEQUENCE</scope>
    <source>
        <strain evidence="1">CCFEE 5714</strain>
    </source>
</reference>
<accession>A0ACC3NDD8</accession>
<evidence type="ECO:0000313" key="2">
    <source>
        <dbReference type="Proteomes" id="UP001281147"/>
    </source>
</evidence>